<dbReference type="EMBL" id="AP019514">
    <property type="protein sequence ID" value="BBI62399.1"/>
    <property type="molecule type" value="Genomic_DNA"/>
</dbReference>
<evidence type="ECO:0000256" key="1">
    <source>
        <dbReference type="ARBA" id="ARBA00022679"/>
    </source>
</evidence>
<proteinExistence type="predicted"/>
<dbReference type="SUPFAM" id="SSF53271">
    <property type="entry name" value="PRTase-like"/>
    <property type="match status" value="1"/>
</dbReference>
<sequence>MHFEHVYLARPDSLLDGAYVYGTRMQMGRKLGDRILNEWPDHDIDVVIPIPDTSRTSALEMAQHLGVTYREGFMKNRYIGRTFIMPGQTQRKNRYAKSSMPSMLSLKARMCCS</sequence>
<dbReference type="InterPro" id="IPR000836">
    <property type="entry name" value="PRTase_dom"/>
</dbReference>
<dbReference type="AlphaFoldDB" id="A0A455UDI0"/>
<dbReference type="Proteomes" id="UP000320231">
    <property type="component" value="Chromosome"/>
</dbReference>
<gene>
    <name evidence="3" type="ORF">HSBAA_37050</name>
</gene>
<dbReference type="InterPro" id="IPR029057">
    <property type="entry name" value="PRTase-like"/>
</dbReference>
<dbReference type="Gene3D" id="3.40.50.2020">
    <property type="match status" value="1"/>
</dbReference>
<evidence type="ECO:0000256" key="2">
    <source>
        <dbReference type="ARBA" id="ARBA00022962"/>
    </source>
</evidence>
<organism evidence="3 4">
    <name type="scientific">Vreelandella sulfidaeris</name>
    <dbReference type="NCBI Taxonomy" id="115553"/>
    <lineage>
        <taxon>Bacteria</taxon>
        <taxon>Pseudomonadati</taxon>
        <taxon>Pseudomonadota</taxon>
        <taxon>Gammaproteobacteria</taxon>
        <taxon>Oceanospirillales</taxon>
        <taxon>Halomonadaceae</taxon>
        <taxon>Vreelandella</taxon>
    </lineage>
</organism>
<dbReference type="PANTHER" id="PTHR11907">
    <property type="entry name" value="AMIDOPHOSPHORIBOSYLTRANSFERASE"/>
    <property type="match status" value="1"/>
</dbReference>
<dbReference type="KEGG" id="hsr:HSBAA_37050"/>
<accession>A0A455UDI0</accession>
<keyword evidence="2" id="KW-0315">Glutamine amidotransferase</keyword>
<protein>
    <recommendedName>
        <fullName evidence="5">Amidophosphoribosyltransferase</fullName>
    </recommendedName>
</protein>
<name>A0A455UDI0_9GAMM</name>
<reference evidence="3 4" key="1">
    <citation type="journal article" date="2019" name="Microbiol. Resour. Announc.">
        <title>Complete Genome Sequence of Halomonas sulfidaeris Strain Esulfide1 Isolated from a Metal Sulfide Rock at a Depth of 2,200 Meters, Obtained Using Nanopore Sequencing.</title>
        <authorList>
            <person name="Saito M."/>
            <person name="Nishigata A."/>
            <person name="Galipon J."/>
            <person name="Arakawa K."/>
        </authorList>
    </citation>
    <scope>NUCLEOTIDE SEQUENCE [LARGE SCALE GENOMIC DNA]</scope>
    <source>
        <strain evidence="3 4">ATCC BAA-803</strain>
    </source>
</reference>
<evidence type="ECO:0000313" key="4">
    <source>
        <dbReference type="Proteomes" id="UP000320231"/>
    </source>
</evidence>
<evidence type="ECO:0000313" key="3">
    <source>
        <dbReference type="EMBL" id="BBI62399.1"/>
    </source>
</evidence>
<dbReference type="CDD" id="cd06223">
    <property type="entry name" value="PRTases_typeI"/>
    <property type="match status" value="1"/>
</dbReference>
<dbReference type="GO" id="GO:0016740">
    <property type="term" value="F:transferase activity"/>
    <property type="evidence" value="ECO:0007669"/>
    <property type="project" value="UniProtKB-KW"/>
</dbReference>
<keyword evidence="1" id="KW-0808">Transferase</keyword>
<evidence type="ECO:0008006" key="5">
    <source>
        <dbReference type="Google" id="ProtNLM"/>
    </source>
</evidence>